<accession>A0AAU8CLF6</accession>
<dbReference type="EMBL" id="CP159253">
    <property type="protein sequence ID" value="XCG47407.1"/>
    <property type="molecule type" value="Genomic_DNA"/>
</dbReference>
<protein>
    <submittedName>
        <fullName evidence="1">Uncharacterized protein</fullName>
    </submittedName>
</protein>
<dbReference type="RefSeq" id="WP_353645043.1">
    <property type="nucleotide sequence ID" value="NZ_CP159253.1"/>
</dbReference>
<name>A0AAU8CLF6_9HYPH</name>
<reference evidence="1" key="1">
    <citation type="submission" date="2024-06" db="EMBL/GenBank/DDBJ databases">
        <title>Mesorhizobium karijinii sp. nov., a symbiont of the iconic Swainsona formosa from arid Australia.</title>
        <authorList>
            <person name="Hill Y.J."/>
            <person name="Watkin E.L.J."/>
            <person name="O'Hara G.W."/>
            <person name="Terpolilli J."/>
            <person name="Tye M.L."/>
            <person name="Kohlmeier M.G."/>
        </authorList>
    </citation>
    <scope>NUCLEOTIDE SEQUENCE</scope>
    <source>
        <strain evidence="1">WSM2240</strain>
    </source>
</reference>
<proteinExistence type="predicted"/>
<evidence type="ECO:0000313" key="1">
    <source>
        <dbReference type="EMBL" id="XCG47407.1"/>
    </source>
</evidence>
<organism evidence="1">
    <name type="scientific">Mesorhizobium sp. WSM2240</name>
    <dbReference type="NCBI Taxonomy" id="3228851"/>
    <lineage>
        <taxon>Bacteria</taxon>
        <taxon>Pseudomonadati</taxon>
        <taxon>Pseudomonadota</taxon>
        <taxon>Alphaproteobacteria</taxon>
        <taxon>Hyphomicrobiales</taxon>
        <taxon>Phyllobacteriaceae</taxon>
        <taxon>Mesorhizobium</taxon>
    </lineage>
</organism>
<gene>
    <name evidence="1" type="ORF">ABVK50_19290</name>
</gene>
<dbReference type="AlphaFoldDB" id="A0AAU8CLF6"/>
<sequence length="143" mass="15043">MTDGKTQAQILLDAVLPFAEKMLAEHGEFFPLAGALSPSGEVVSVGGHDGREHPPSTEIIELLASGLRQGANSGEYVATALVYDVRVTPPTATEPTDAIAAELEHQDGYAVTVFFPYRLANGQPELASPFATAQSRAIFSMAG</sequence>